<name>A0A517TTQ5_9BACT</name>
<keyword evidence="1" id="KW-1133">Transmembrane helix</keyword>
<reference evidence="2 3" key="1">
    <citation type="submission" date="2019-02" db="EMBL/GenBank/DDBJ databases">
        <title>Deep-cultivation of Planctomycetes and their phenomic and genomic characterization uncovers novel biology.</title>
        <authorList>
            <person name="Wiegand S."/>
            <person name="Jogler M."/>
            <person name="Boedeker C."/>
            <person name="Pinto D."/>
            <person name="Vollmers J."/>
            <person name="Rivas-Marin E."/>
            <person name="Kohn T."/>
            <person name="Peeters S.H."/>
            <person name="Heuer A."/>
            <person name="Rast P."/>
            <person name="Oberbeckmann S."/>
            <person name="Bunk B."/>
            <person name="Jeske O."/>
            <person name="Meyerdierks A."/>
            <person name="Storesund J.E."/>
            <person name="Kallscheuer N."/>
            <person name="Luecker S."/>
            <person name="Lage O.M."/>
            <person name="Pohl T."/>
            <person name="Merkel B.J."/>
            <person name="Hornburger P."/>
            <person name="Mueller R.-W."/>
            <person name="Bruemmer F."/>
            <person name="Labrenz M."/>
            <person name="Spormann A.M."/>
            <person name="Op den Camp H."/>
            <person name="Overmann J."/>
            <person name="Amann R."/>
            <person name="Jetten M.S.M."/>
            <person name="Mascher T."/>
            <person name="Medema M.H."/>
            <person name="Devos D.P."/>
            <person name="Kaster A.-K."/>
            <person name="Ovreas L."/>
            <person name="Rohde M."/>
            <person name="Galperin M.Y."/>
            <person name="Jogler C."/>
        </authorList>
    </citation>
    <scope>NUCLEOTIDE SEQUENCE [LARGE SCALE GENOMIC DNA]</scope>
    <source>
        <strain evidence="2 3">I41</strain>
    </source>
</reference>
<feature type="transmembrane region" description="Helical" evidence="1">
    <location>
        <begin position="33"/>
        <end position="51"/>
    </location>
</feature>
<dbReference type="KEGG" id="llh:I41_09020"/>
<evidence type="ECO:0000256" key="1">
    <source>
        <dbReference type="SAM" id="Phobius"/>
    </source>
</evidence>
<organism evidence="2 3">
    <name type="scientific">Lacipirellula limnantheis</name>
    <dbReference type="NCBI Taxonomy" id="2528024"/>
    <lineage>
        <taxon>Bacteria</taxon>
        <taxon>Pseudomonadati</taxon>
        <taxon>Planctomycetota</taxon>
        <taxon>Planctomycetia</taxon>
        <taxon>Pirellulales</taxon>
        <taxon>Lacipirellulaceae</taxon>
        <taxon>Lacipirellula</taxon>
    </lineage>
</organism>
<keyword evidence="1" id="KW-0812">Transmembrane</keyword>
<sequence length="57" mass="6460">MRFNLKLALLWTAYVAAVLGIAGYGKFDPRIDSHWWSAVPLLCLVTVLIIHQHGRVK</sequence>
<keyword evidence="1" id="KW-0472">Membrane</keyword>
<accession>A0A517TTQ5</accession>
<keyword evidence="3" id="KW-1185">Reference proteome</keyword>
<evidence type="ECO:0000313" key="3">
    <source>
        <dbReference type="Proteomes" id="UP000317909"/>
    </source>
</evidence>
<feature type="transmembrane region" description="Helical" evidence="1">
    <location>
        <begin position="7"/>
        <end position="27"/>
    </location>
</feature>
<dbReference type="AlphaFoldDB" id="A0A517TTQ5"/>
<protein>
    <submittedName>
        <fullName evidence="2">Uncharacterized protein</fullName>
    </submittedName>
</protein>
<proteinExistence type="predicted"/>
<dbReference type="Proteomes" id="UP000317909">
    <property type="component" value="Chromosome"/>
</dbReference>
<dbReference type="RefSeq" id="WP_168206680.1">
    <property type="nucleotide sequence ID" value="NZ_CP036339.1"/>
</dbReference>
<dbReference type="EMBL" id="CP036339">
    <property type="protein sequence ID" value="QDT71742.1"/>
    <property type="molecule type" value="Genomic_DNA"/>
</dbReference>
<gene>
    <name evidence="2" type="ORF">I41_09020</name>
</gene>
<evidence type="ECO:0000313" key="2">
    <source>
        <dbReference type="EMBL" id="QDT71742.1"/>
    </source>
</evidence>